<dbReference type="Pfam" id="PF00534">
    <property type="entry name" value="Glycos_transf_1"/>
    <property type="match status" value="1"/>
</dbReference>
<gene>
    <name evidence="2" type="ORF">MED297_19687</name>
</gene>
<evidence type="ECO:0000259" key="1">
    <source>
        <dbReference type="Pfam" id="PF00534"/>
    </source>
</evidence>
<protein>
    <recommendedName>
        <fullName evidence="1">Glycosyl transferase family 1 domain-containing protein</fullName>
    </recommendedName>
</protein>
<sequence>MSKQKEYSTARLIKYLTKQEMVAITHTKLRKPIALTFYLLSKLFFLLGSKEKGVQYALKSRRVASINKNNLQIAAFMRSEWIKPVLYTLLPELPSGMDITRLNARILITAIPEVEENIVKSKGILIIKFSETFGFLAHLADLPRLQKYFHVVLEPSWVGYALPEILIWATENTSEKVFVMSAYHDDFTFIKSLNSNLVPCTIGPADWVNPTVFKPKMDADYKYDAVYLANYDNMKRVDRYLRAVVKLSKKHPGYKAALVCAGHGGNKQDLNNAIAWAKNKSNLSFFPGVPQHELSKIVAQSKVNALFSLREGANKGLAEGLWCNTPALLLKDCICGNHRHINAQTGLSVSDSSIVDALESFYLNKVKTDPRAWVEKNIAPQISTQHITDLVQKSTEKPLLTRALVKTNTPELNYLDSKCQPFLGLRKAFLTACAKTYNSEEKLLDVIHDHHRLFARLDAEVSETTSLQKQAR</sequence>
<dbReference type="RefSeq" id="WP_008044593.1">
    <property type="nucleotide sequence ID" value="NZ_CH724151.1"/>
</dbReference>
<dbReference type="SUPFAM" id="SSF53756">
    <property type="entry name" value="UDP-Glycosyltransferase/glycogen phosphorylase"/>
    <property type="match status" value="1"/>
</dbReference>
<proteinExistence type="predicted"/>
<dbReference type="HOGENOM" id="CLU_578553_0_0_6"/>
<dbReference type="GO" id="GO:0016757">
    <property type="term" value="F:glycosyltransferase activity"/>
    <property type="evidence" value="ECO:0007669"/>
    <property type="project" value="InterPro"/>
</dbReference>
<feature type="domain" description="Glycosyl transferase family 1" evidence="1">
    <location>
        <begin position="222"/>
        <end position="365"/>
    </location>
</feature>
<organism evidence="2 3">
    <name type="scientific">Reinekea blandensis MED297</name>
    <dbReference type="NCBI Taxonomy" id="314283"/>
    <lineage>
        <taxon>Bacteria</taxon>
        <taxon>Pseudomonadati</taxon>
        <taxon>Pseudomonadota</taxon>
        <taxon>Gammaproteobacteria</taxon>
        <taxon>Oceanospirillales</taxon>
        <taxon>Saccharospirillaceae</taxon>
        <taxon>Reinekea</taxon>
    </lineage>
</organism>
<dbReference type="OrthoDB" id="6333486at2"/>
<name>A4B942_9GAMM</name>
<dbReference type="EMBL" id="AAOE01000001">
    <property type="protein sequence ID" value="EAR11143.1"/>
    <property type="molecule type" value="Genomic_DNA"/>
</dbReference>
<comment type="caution">
    <text evidence="2">The sequence shown here is derived from an EMBL/GenBank/DDBJ whole genome shotgun (WGS) entry which is preliminary data.</text>
</comment>
<dbReference type="AlphaFoldDB" id="A4B942"/>
<keyword evidence="3" id="KW-1185">Reference proteome</keyword>
<dbReference type="InterPro" id="IPR001296">
    <property type="entry name" value="Glyco_trans_1"/>
</dbReference>
<accession>A4B942</accession>
<dbReference type="Gene3D" id="3.40.50.2000">
    <property type="entry name" value="Glycogen Phosphorylase B"/>
    <property type="match status" value="1"/>
</dbReference>
<evidence type="ECO:0000313" key="3">
    <source>
        <dbReference type="Proteomes" id="UP000005953"/>
    </source>
</evidence>
<evidence type="ECO:0000313" key="2">
    <source>
        <dbReference type="EMBL" id="EAR11143.1"/>
    </source>
</evidence>
<dbReference type="STRING" id="314283.MED297_19687"/>
<reference evidence="2 3" key="1">
    <citation type="submission" date="2006-02" db="EMBL/GenBank/DDBJ databases">
        <authorList>
            <person name="Pinhassi J."/>
            <person name="Pedros-Alio C."/>
            <person name="Ferriera S."/>
            <person name="Johnson J."/>
            <person name="Kravitz S."/>
            <person name="Halpern A."/>
            <person name="Remington K."/>
            <person name="Beeson K."/>
            <person name="Tran B."/>
            <person name="Rogers Y.-H."/>
            <person name="Friedman R."/>
            <person name="Venter J.C."/>
        </authorList>
    </citation>
    <scope>NUCLEOTIDE SEQUENCE [LARGE SCALE GENOMIC DNA]</scope>
    <source>
        <strain evidence="2 3">MED297</strain>
    </source>
</reference>
<dbReference type="Proteomes" id="UP000005953">
    <property type="component" value="Unassembled WGS sequence"/>
</dbReference>